<comment type="function">
    <text evidence="1">Membrane-associated protein that warps the membrane surface to access and bind aromatic isoprenes with high specificity, including ubiquinone (CoQ) isoprene intermediates and presents them directly to Coq7, therefore facilitating the Coq7-mediated hydroxylase step. Participates in the biosynthesis of coenzyme Q, also named ubiquinone, an essential lipid-soluble electron transporter for aerobic cellular respiration.</text>
</comment>
<comment type="subcellular location">
    <subcellularLocation>
        <location evidence="1">Mitochondrion</location>
    </subcellularLocation>
</comment>
<dbReference type="GO" id="GO:0006744">
    <property type="term" value="P:ubiquinone biosynthetic process"/>
    <property type="evidence" value="ECO:0007669"/>
    <property type="project" value="UniProtKB-UniRule"/>
</dbReference>
<name>A0AAD4TAE3_9MAGN</name>
<reference evidence="3" key="1">
    <citation type="submission" date="2022-04" db="EMBL/GenBank/DDBJ databases">
        <title>A functionally conserved STORR gene fusion in Papaver species that diverged 16.8 million years ago.</title>
        <authorList>
            <person name="Catania T."/>
        </authorList>
    </citation>
    <scope>NUCLEOTIDE SEQUENCE</scope>
    <source>
        <strain evidence="3">S-188037</strain>
    </source>
</reference>
<proteinExistence type="inferred from homology"/>
<keyword evidence="1" id="KW-0446">Lipid-binding</keyword>
<evidence type="ECO:0000256" key="2">
    <source>
        <dbReference type="SAM" id="MobiDB-lite"/>
    </source>
</evidence>
<feature type="compositionally biased region" description="Basic and acidic residues" evidence="2">
    <location>
        <begin position="91"/>
        <end position="121"/>
    </location>
</feature>
<dbReference type="GO" id="GO:0005743">
    <property type="term" value="C:mitochondrial inner membrane"/>
    <property type="evidence" value="ECO:0007669"/>
    <property type="project" value="TreeGrafter"/>
</dbReference>
<evidence type="ECO:0000313" key="4">
    <source>
        <dbReference type="Proteomes" id="UP001202328"/>
    </source>
</evidence>
<protein>
    <recommendedName>
        <fullName evidence="1">Ubiquinone biosynthesis protein</fullName>
    </recommendedName>
</protein>
<dbReference type="Proteomes" id="UP001202328">
    <property type="component" value="Unassembled WGS sequence"/>
</dbReference>
<sequence>MYRFAAKRILVQSKTLITNPNNNHNQRRNLLHLLRSITTNPPDPNFPQKPITNQKITPNSPASSTENRSTSERLGKGVSNVAEKLASEASETLKKVADERVDGRSQNENRGREREGRPKVEYKDEQARVLQAALHHLRLGWSEAAIITGAKEAGVSPSILGSFPRKEAAVFEFFMDDCLHKLIDRIESGEALDTMIHSDRIA</sequence>
<evidence type="ECO:0000256" key="1">
    <source>
        <dbReference type="RuleBase" id="RU366063"/>
    </source>
</evidence>
<evidence type="ECO:0000313" key="3">
    <source>
        <dbReference type="EMBL" id="KAI3945534.1"/>
    </source>
</evidence>
<organism evidence="3 4">
    <name type="scientific">Papaver atlanticum</name>
    <dbReference type="NCBI Taxonomy" id="357466"/>
    <lineage>
        <taxon>Eukaryota</taxon>
        <taxon>Viridiplantae</taxon>
        <taxon>Streptophyta</taxon>
        <taxon>Embryophyta</taxon>
        <taxon>Tracheophyta</taxon>
        <taxon>Spermatophyta</taxon>
        <taxon>Magnoliopsida</taxon>
        <taxon>Ranunculales</taxon>
        <taxon>Papaveraceae</taxon>
        <taxon>Papaveroideae</taxon>
        <taxon>Papaver</taxon>
    </lineage>
</organism>
<keyword evidence="4" id="KW-1185">Reference proteome</keyword>
<dbReference type="AlphaFoldDB" id="A0AAD4TAE3"/>
<feature type="region of interest" description="Disordered" evidence="2">
    <location>
        <begin position="36"/>
        <end position="121"/>
    </location>
</feature>
<comment type="similarity">
    <text evidence="1">Belongs to the COQ9 family.</text>
</comment>
<dbReference type="InterPro" id="IPR012762">
    <property type="entry name" value="Ubiq_biosynth_COQ9"/>
</dbReference>
<dbReference type="PANTHER" id="PTHR21427">
    <property type="entry name" value="UBIQUINONE BIOSYNTHESIS PROTEIN COQ9, MITOCHONDRIAL"/>
    <property type="match status" value="1"/>
</dbReference>
<keyword evidence="1" id="KW-0496">Mitochondrion</keyword>
<gene>
    <name evidence="3" type="ORF">MKW98_018351</name>
</gene>
<dbReference type="PANTHER" id="PTHR21427:SF19">
    <property type="entry name" value="UBIQUINONE BIOSYNTHESIS PROTEIN COQ9, MITOCHONDRIAL"/>
    <property type="match status" value="1"/>
</dbReference>
<accession>A0AAD4TAE3</accession>
<dbReference type="GO" id="GO:0008289">
    <property type="term" value="F:lipid binding"/>
    <property type="evidence" value="ECO:0007669"/>
    <property type="project" value="UniProtKB-UniRule"/>
</dbReference>
<feature type="compositionally biased region" description="Polar residues" evidence="2">
    <location>
        <begin position="50"/>
        <end position="68"/>
    </location>
</feature>
<keyword evidence="1" id="KW-0831">Ubiquinone biosynthesis</keyword>
<dbReference type="EMBL" id="JAJJMB010003771">
    <property type="protein sequence ID" value="KAI3945534.1"/>
    <property type="molecule type" value="Genomic_DNA"/>
</dbReference>
<comment type="caution">
    <text evidence="3">The sequence shown here is derived from an EMBL/GenBank/DDBJ whole genome shotgun (WGS) entry which is preliminary data.</text>
</comment>
<comment type="pathway">
    <text evidence="1">Cofactor biosynthesis; ubiquinone biosynthesis.</text>
</comment>